<name>A0A0N4TK33_BRUPA</name>
<feature type="compositionally biased region" description="Basic and acidic residues" evidence="4">
    <location>
        <begin position="1"/>
        <end position="16"/>
    </location>
</feature>
<dbReference type="InterPro" id="IPR047549">
    <property type="entry name" value="BICC1_KH-I_rpt1"/>
</dbReference>
<dbReference type="WBParaSite" id="BPAG_0000868201-mRNA-1">
    <property type="protein sequence ID" value="BPAG_0000868201-mRNA-1"/>
    <property type="gene ID" value="BPAG_0000868201"/>
</dbReference>
<evidence type="ECO:0000256" key="3">
    <source>
        <dbReference type="PROSITE-ProRule" id="PRU00117"/>
    </source>
</evidence>
<feature type="region of interest" description="Disordered" evidence="4">
    <location>
        <begin position="1"/>
        <end position="33"/>
    </location>
</feature>
<protein>
    <submittedName>
        <fullName evidence="8">SAM domain-containing protein</fullName>
    </submittedName>
</protein>
<keyword evidence="3" id="KW-0694">RNA-binding</keyword>
<sequence length="747" mass="84308">MSEEERVHGAAEEISKGTRLTTQDKISDDQVEGQIQVDRKRLESMITGEPLYGSEKFLPSAEEFFQKVTELSGAVISWPSRLKIGAKTKKDPYVKMFGTVEQVNCARQLIASTLRIKRDKISLRIEIPHCDHSKIIGRKGKNTQDIMRDTMCHIHFPDSNRIHDMEKNNQVSVSGTVRQVEKARQRLRKLSPLCIVCELPNTCRYSFQELQRNIGHSDIFVSLREERNGKMKCILKGIEQNEVEMVKAIMILANMYHLQNDYGLLCHTVINAYNCLELLLRDESKKEEMQWLTQQTSTHIIQSNTVENGFELFIVGPIAGILIARKYIIGLLPVAVQFDRILESNYDLIDKTLIETKFGITVNEKWRKSRTVNNATASLTIYPYFSKMILVALSSSEMNICMLYQARERILNLVQNSLNIVPNIFEFFKNGHISVLIENMRTEAQNLLIGANIETLYISTQNSLHKPTFGNFDGQCRLAEALLDVPTADANRYTQITPNPDDSPIAHSLLAGIKQIDMFRSGNERFATREQLLLKANCAVYNGTNPAKVRQPTDLWAGYGFSNSLPADILRSSLNFFDNTVSQYDGRSSTQQEKNLMENATHRSITPSVGLASVLEEDEHGDDHQDSSNSNSLIGSLSSHNLHLFQSNQLQGPITSVGTNFSASTGVFESSPLIGNDSVWDIRIFVDPAMVLAQLGCSEYLAQFRDQEIDMEAFLLLDEQNLKDIGVSTMGARKKIYNAILSELFQK</sequence>
<dbReference type="EMBL" id="UZAD01013138">
    <property type="protein sequence ID" value="VDN89830.1"/>
    <property type="molecule type" value="Genomic_DNA"/>
</dbReference>
<comment type="similarity">
    <text evidence="1">Belongs to the BicC family.</text>
</comment>
<dbReference type="STRING" id="6280.A0A0N4TK33"/>
<evidence type="ECO:0000256" key="2">
    <source>
        <dbReference type="ARBA" id="ARBA00022737"/>
    </source>
</evidence>
<dbReference type="SMART" id="SM00322">
    <property type="entry name" value="KH"/>
    <property type="match status" value="1"/>
</dbReference>
<dbReference type="AlphaFoldDB" id="A0A0N4TK33"/>
<dbReference type="InterPro" id="IPR001660">
    <property type="entry name" value="SAM"/>
</dbReference>
<organism evidence="8">
    <name type="scientific">Brugia pahangi</name>
    <name type="common">Filarial nematode worm</name>
    <dbReference type="NCBI Taxonomy" id="6280"/>
    <lineage>
        <taxon>Eukaryota</taxon>
        <taxon>Metazoa</taxon>
        <taxon>Ecdysozoa</taxon>
        <taxon>Nematoda</taxon>
        <taxon>Chromadorea</taxon>
        <taxon>Rhabditida</taxon>
        <taxon>Spirurina</taxon>
        <taxon>Spiruromorpha</taxon>
        <taxon>Filarioidea</taxon>
        <taxon>Onchocercidae</taxon>
        <taxon>Brugia</taxon>
    </lineage>
</organism>
<proteinExistence type="inferred from homology"/>
<dbReference type="Pfam" id="PF00013">
    <property type="entry name" value="KH_1"/>
    <property type="match status" value="1"/>
</dbReference>
<evidence type="ECO:0000256" key="1">
    <source>
        <dbReference type="ARBA" id="ARBA00007662"/>
    </source>
</evidence>
<dbReference type="GO" id="GO:0003723">
    <property type="term" value="F:RNA binding"/>
    <property type="evidence" value="ECO:0007669"/>
    <property type="project" value="UniProtKB-UniRule"/>
</dbReference>
<dbReference type="Gene3D" id="3.30.310.270">
    <property type="match status" value="2"/>
</dbReference>
<dbReference type="GO" id="GO:0005737">
    <property type="term" value="C:cytoplasm"/>
    <property type="evidence" value="ECO:0007669"/>
    <property type="project" value="TreeGrafter"/>
</dbReference>
<dbReference type="SMART" id="SM00454">
    <property type="entry name" value="SAM"/>
    <property type="match status" value="1"/>
</dbReference>
<dbReference type="InterPro" id="IPR013761">
    <property type="entry name" value="SAM/pointed_sf"/>
</dbReference>
<dbReference type="Pfam" id="PF00536">
    <property type="entry name" value="SAM_1"/>
    <property type="match status" value="1"/>
</dbReference>
<dbReference type="SUPFAM" id="SSF47769">
    <property type="entry name" value="SAM/Pointed domain"/>
    <property type="match status" value="1"/>
</dbReference>
<keyword evidence="2" id="KW-0677">Repeat</keyword>
<dbReference type="SUPFAM" id="SSF54791">
    <property type="entry name" value="Eukaryotic type KH-domain (KH-domain type I)"/>
    <property type="match status" value="1"/>
</dbReference>
<dbReference type="InterPro" id="IPR004087">
    <property type="entry name" value="KH_dom"/>
</dbReference>
<evidence type="ECO:0000256" key="4">
    <source>
        <dbReference type="SAM" id="MobiDB-lite"/>
    </source>
</evidence>
<feature type="domain" description="SAM" evidence="5">
    <location>
        <begin position="680"/>
        <end position="740"/>
    </location>
</feature>
<dbReference type="PROSITE" id="PS50084">
    <property type="entry name" value="KH_TYPE_1"/>
    <property type="match status" value="1"/>
</dbReference>
<keyword evidence="7" id="KW-1185">Reference proteome</keyword>
<evidence type="ECO:0000313" key="8">
    <source>
        <dbReference type="WBParaSite" id="BPAG_0000868201-mRNA-1"/>
    </source>
</evidence>
<evidence type="ECO:0000313" key="7">
    <source>
        <dbReference type="Proteomes" id="UP000278627"/>
    </source>
</evidence>
<dbReference type="PROSITE" id="PS50105">
    <property type="entry name" value="SAM_DOMAIN"/>
    <property type="match status" value="1"/>
</dbReference>
<reference evidence="6 7" key="2">
    <citation type="submission" date="2018-11" db="EMBL/GenBank/DDBJ databases">
        <authorList>
            <consortium name="Pathogen Informatics"/>
        </authorList>
    </citation>
    <scope>NUCLEOTIDE SEQUENCE [LARGE SCALE GENOMIC DNA]</scope>
</reference>
<dbReference type="PANTHER" id="PTHR10627">
    <property type="entry name" value="SCP160"/>
    <property type="match status" value="1"/>
</dbReference>
<evidence type="ECO:0000313" key="6">
    <source>
        <dbReference type="EMBL" id="VDN89830.1"/>
    </source>
</evidence>
<accession>A0A0N4TK33</accession>
<reference evidence="8" key="1">
    <citation type="submission" date="2017-02" db="UniProtKB">
        <authorList>
            <consortium name="WormBaseParasite"/>
        </authorList>
    </citation>
    <scope>IDENTIFICATION</scope>
</reference>
<dbReference type="Gene3D" id="1.10.150.50">
    <property type="entry name" value="Transcription Factor, Ets-1"/>
    <property type="match status" value="1"/>
</dbReference>
<dbReference type="Proteomes" id="UP000278627">
    <property type="component" value="Unassembled WGS sequence"/>
</dbReference>
<dbReference type="Pfam" id="PF24234">
    <property type="entry name" value="KH_BICC1_1st"/>
    <property type="match status" value="1"/>
</dbReference>
<dbReference type="InterPro" id="IPR004088">
    <property type="entry name" value="KH_dom_type_1"/>
</dbReference>
<dbReference type="PANTHER" id="PTHR10627:SF69">
    <property type="entry name" value="PROTEIN BICAUDAL C"/>
    <property type="match status" value="1"/>
</dbReference>
<evidence type="ECO:0000259" key="5">
    <source>
        <dbReference type="PROSITE" id="PS50105"/>
    </source>
</evidence>
<dbReference type="InterPro" id="IPR036612">
    <property type="entry name" value="KH_dom_type_1_sf"/>
</dbReference>
<gene>
    <name evidence="6" type="ORF">BPAG_LOCUS8644</name>
</gene>